<accession>A0A150P1U8</accession>
<proteinExistence type="predicted"/>
<gene>
    <name evidence="1" type="ORF">BE04_41460</name>
</gene>
<dbReference type="Proteomes" id="UP000075604">
    <property type="component" value="Unassembled WGS sequence"/>
</dbReference>
<reference evidence="1 2" key="1">
    <citation type="submission" date="2014-02" db="EMBL/GenBank/DDBJ databases">
        <title>The small core and large imbalanced accessory genome model reveals a collaborative survival strategy of Sorangium cellulosum strains in nature.</title>
        <authorList>
            <person name="Han K."/>
            <person name="Peng R."/>
            <person name="Blom J."/>
            <person name="Li Y.-Z."/>
        </authorList>
    </citation>
    <scope>NUCLEOTIDE SEQUENCE [LARGE SCALE GENOMIC DNA]</scope>
    <source>
        <strain evidence="1 2">So0157-18</strain>
    </source>
</reference>
<protein>
    <submittedName>
        <fullName evidence="1">Uncharacterized protein</fullName>
    </submittedName>
</protein>
<dbReference type="EMBL" id="JELX01004286">
    <property type="protein sequence ID" value="KYF49185.1"/>
    <property type="molecule type" value="Genomic_DNA"/>
</dbReference>
<name>A0A150P1U8_SORCE</name>
<evidence type="ECO:0000313" key="1">
    <source>
        <dbReference type="EMBL" id="KYF49185.1"/>
    </source>
</evidence>
<sequence length="76" mass="8346">MQAHRALLETDEQGRLKELPVLPPRTRVEAIFLVLEEPPSSPTVVRRPPAELAGLQILGDVIAPAIDEPDWSVNDA</sequence>
<dbReference type="AlphaFoldDB" id="A0A150P1U8"/>
<evidence type="ECO:0000313" key="2">
    <source>
        <dbReference type="Proteomes" id="UP000075604"/>
    </source>
</evidence>
<organism evidence="1 2">
    <name type="scientific">Sorangium cellulosum</name>
    <name type="common">Polyangium cellulosum</name>
    <dbReference type="NCBI Taxonomy" id="56"/>
    <lineage>
        <taxon>Bacteria</taxon>
        <taxon>Pseudomonadati</taxon>
        <taxon>Myxococcota</taxon>
        <taxon>Polyangia</taxon>
        <taxon>Polyangiales</taxon>
        <taxon>Polyangiaceae</taxon>
        <taxon>Sorangium</taxon>
    </lineage>
</organism>
<comment type="caution">
    <text evidence="1">The sequence shown here is derived from an EMBL/GenBank/DDBJ whole genome shotgun (WGS) entry which is preliminary data.</text>
</comment>